<evidence type="ECO:0000313" key="8">
    <source>
        <dbReference type="EMBL" id="AMY26886.1"/>
    </source>
</evidence>
<evidence type="ECO:0000313" key="9">
    <source>
        <dbReference type="Proteomes" id="UP000203573"/>
    </source>
</evidence>
<dbReference type="InterPro" id="IPR001795">
    <property type="entry name" value="RNA-dir_pol_luteovirus"/>
</dbReference>
<dbReference type="InterPro" id="IPR043502">
    <property type="entry name" value="DNA/RNA_pol_sf"/>
</dbReference>
<evidence type="ECO:0000256" key="5">
    <source>
        <dbReference type="ARBA" id="ARBA00022741"/>
    </source>
</evidence>
<dbReference type="GO" id="GO:0003968">
    <property type="term" value="F:RNA-directed RNA polymerase activity"/>
    <property type="evidence" value="ECO:0007669"/>
    <property type="project" value="UniProtKB-KW"/>
</dbReference>
<organism evidence="8 9">
    <name type="scientific">Penicillium digitatum virus 1</name>
    <dbReference type="NCBI Taxonomy" id="1833938"/>
    <lineage>
        <taxon>Viruses</taxon>
        <taxon>Riboviria</taxon>
        <taxon>Orthornavirae</taxon>
        <taxon>Duplornaviricota</taxon>
        <taxon>Chrymotiviricetes</taxon>
        <taxon>Ghabrivirales</taxon>
        <taxon>Alphatotivirineae</taxon>
        <taxon>Pseudototiviridae</taxon>
        <taxon>Victorivirus</taxon>
        <taxon>Victorivirus nijyuichi</taxon>
    </lineage>
</organism>
<dbReference type="Pfam" id="PF02123">
    <property type="entry name" value="RdRP_4"/>
    <property type="match status" value="1"/>
</dbReference>
<evidence type="ECO:0000256" key="3">
    <source>
        <dbReference type="ARBA" id="ARBA00022679"/>
    </source>
</evidence>
<protein>
    <recommendedName>
        <fullName evidence="7">RNA-directed RNA polymerase</fullName>
        <ecNumber evidence="7">2.7.7.48</ecNumber>
    </recommendedName>
</protein>
<dbReference type="GO" id="GO:0006351">
    <property type="term" value="P:DNA-templated transcription"/>
    <property type="evidence" value="ECO:0007669"/>
    <property type="project" value="InterPro"/>
</dbReference>
<dbReference type="SUPFAM" id="SSF56672">
    <property type="entry name" value="DNA/RNA polymerases"/>
    <property type="match status" value="1"/>
</dbReference>
<evidence type="ECO:0000256" key="1">
    <source>
        <dbReference type="ARBA" id="ARBA00010455"/>
    </source>
</evidence>
<dbReference type="GO" id="GO:0003723">
    <property type="term" value="F:RNA binding"/>
    <property type="evidence" value="ECO:0007669"/>
    <property type="project" value="InterPro"/>
</dbReference>
<keyword evidence="2 7" id="KW-0696">RNA-directed RNA polymerase</keyword>
<keyword evidence="7" id="KW-0693">Viral RNA replication</keyword>
<dbReference type="Proteomes" id="UP000203573">
    <property type="component" value="Segment"/>
</dbReference>
<keyword evidence="3 7" id="KW-0808">Transferase</keyword>
<evidence type="ECO:0000256" key="4">
    <source>
        <dbReference type="ARBA" id="ARBA00022695"/>
    </source>
</evidence>
<keyword evidence="5 7" id="KW-0547">Nucleotide-binding</keyword>
<keyword evidence="9" id="KW-1185">Reference proteome</keyword>
<gene>
    <name evidence="8" type="primary">rdrp</name>
</gene>
<dbReference type="RefSeq" id="YP_009249475.1">
    <property type="nucleotide sequence ID" value="NC_029989.1"/>
</dbReference>
<reference evidence="8 9" key="1">
    <citation type="journal article" date="2016" name="Virology">
        <title>Isolation and characterization of a novel mycovirus from Penicillium digitatum.</title>
        <authorList>
            <person name="Niu Y."/>
            <person name="Zhang T."/>
            <person name="Zhu Y."/>
            <person name="Yuan Y."/>
            <person name="Wang S."/>
            <person name="Liu J."/>
            <person name="Liu D."/>
        </authorList>
    </citation>
    <scope>NUCLEOTIDE SEQUENCE [LARGE SCALE GENOMIC DNA]</scope>
    <source>
        <strain evidence="8 9">HS-RH1</strain>
    </source>
</reference>
<comment type="catalytic activity">
    <reaction evidence="6 7">
        <text>RNA(n) + a ribonucleoside 5'-triphosphate = RNA(n+1) + diphosphate</text>
        <dbReference type="Rhea" id="RHEA:21248"/>
        <dbReference type="Rhea" id="RHEA-COMP:14527"/>
        <dbReference type="Rhea" id="RHEA-COMP:17342"/>
        <dbReference type="ChEBI" id="CHEBI:33019"/>
        <dbReference type="ChEBI" id="CHEBI:61557"/>
        <dbReference type="ChEBI" id="CHEBI:140395"/>
        <dbReference type="EC" id="2.7.7.48"/>
    </reaction>
</comment>
<sequence>MNNARVAERVAATGSLGVYLSRLLDPPWVDVVVRLPYDRQISAVYTPTFGGKRVSELQRSAAAFLVPDYPVQTHLSEAGLLTILSNVIQEPPRSIRQLGSTWARDSKSTTRAFPLKSHPGATNKVNVFLSEILADLAAESPNLYLSACQTLRHFTGRMYNDQAGGAVLYGVGLSSRGVPDPFWVACKLITEPQLAKALTVFIKAVGANGSRLGAMLVEANTLRGRDVDPCDLLEEATYRTSDRVNSKLATIPEDVLRRACKAIFAEEITHGPDGTRVDFPTLEEHWDARWGWAVNGSHSGHVSRLYPRAPKPEGMLREHRRAWLESVESDPRPAWDGHTFVSVSPKLESGKTRAIFACDTVSYLAFEHLLAPVERRWRHKNVILDPGKGGQVGMAFRTRAARDRAGVSMMLDYDDFNSQHSTRSMQIVFEELCLATGYPSHLRDKLLSSFEKCEIYLGSRRIGYSRGTLMSGHRGTTFINSVLNRAYLIAVLGEDIVKDATTLHVGDDIYLGVRTYQRAGLICNKLAGSSLRMNPIKQSVGHTTTEFLRNASSGRHTLGYFARGVAGIIAGNWANETKLSPSEALTSMLASCRTLINRSGVERLPLLLFRGIVRMTNLPRKDHRLLRELMLGISALDNGPQFHHGGYYRSVPLLVESVAPDQFGYSPLPTAATASYLSKVAQPLEVATLTRAGVSLTDQMQAASFSKSLPARYQSRVTVRLGQMRLTTTVGTAYVVDLIKLPPPKGVLQRYPLLTLARNRLDDSLVRWAVGQAGGDPNALDLDLEAWGEFKHGCIVATPLSYSDAAMYGHRTSCSVLTSPITMYV</sequence>
<comment type="similarity">
    <text evidence="1">Belongs to the totiviridae RNA-directed RNA polymerase family.</text>
</comment>
<dbReference type="OrthoDB" id="9167at10239"/>
<dbReference type="EMBL" id="KU933932">
    <property type="protein sequence ID" value="AMY26886.1"/>
    <property type="molecule type" value="Genomic_RNA"/>
</dbReference>
<dbReference type="EC" id="2.7.7.48" evidence="7"/>
<dbReference type="GeneID" id="27416564"/>
<evidence type="ECO:0000256" key="2">
    <source>
        <dbReference type="ARBA" id="ARBA00022484"/>
    </source>
</evidence>
<dbReference type="GO" id="GO:0000166">
    <property type="term" value="F:nucleotide binding"/>
    <property type="evidence" value="ECO:0007669"/>
    <property type="project" value="UniProtKB-KW"/>
</dbReference>
<accession>A0A165G8S8</accession>
<name>A0A165G8S8_9VIRU</name>
<proteinExistence type="inferred from homology"/>
<evidence type="ECO:0000256" key="6">
    <source>
        <dbReference type="ARBA" id="ARBA00048744"/>
    </source>
</evidence>
<evidence type="ECO:0000256" key="7">
    <source>
        <dbReference type="RuleBase" id="RU364050"/>
    </source>
</evidence>
<dbReference type="KEGG" id="vg:27416564"/>
<keyword evidence="4 7" id="KW-0548">Nucleotidyltransferase</keyword>